<name>A0A0F9EIQ3_9ZZZZ</name>
<evidence type="ECO:0000256" key="1">
    <source>
        <dbReference type="SAM" id="MobiDB-lite"/>
    </source>
</evidence>
<feature type="compositionally biased region" description="Basic and acidic residues" evidence="1">
    <location>
        <begin position="62"/>
        <end position="72"/>
    </location>
</feature>
<evidence type="ECO:0000313" key="2">
    <source>
        <dbReference type="EMBL" id="KKL44750.1"/>
    </source>
</evidence>
<accession>A0A0F9EIQ3</accession>
<comment type="caution">
    <text evidence="2">The sequence shown here is derived from an EMBL/GenBank/DDBJ whole genome shotgun (WGS) entry which is preliminary data.</text>
</comment>
<dbReference type="AlphaFoldDB" id="A0A0F9EIQ3"/>
<sequence length="143" mass="15567">MSEQGEITPDPDSEGEGSSGDASPDKEREAYRTGMHAEREKRQASEQREAELRGRLSALEESASRGDSRETTFTRAQLDAAAADGRITEAEAERIYESQMERRISERVTAAVEESTAANGVVSEIQSYKTAIPGLATISKRAT</sequence>
<feature type="compositionally biased region" description="Basic and acidic residues" evidence="1">
    <location>
        <begin position="23"/>
        <end position="54"/>
    </location>
</feature>
<reference evidence="2" key="1">
    <citation type="journal article" date="2015" name="Nature">
        <title>Complex archaea that bridge the gap between prokaryotes and eukaryotes.</title>
        <authorList>
            <person name="Spang A."/>
            <person name="Saw J.H."/>
            <person name="Jorgensen S.L."/>
            <person name="Zaremba-Niedzwiedzka K."/>
            <person name="Martijn J."/>
            <person name="Lind A.E."/>
            <person name="van Eijk R."/>
            <person name="Schleper C."/>
            <person name="Guy L."/>
            <person name="Ettema T.J."/>
        </authorList>
    </citation>
    <scope>NUCLEOTIDE SEQUENCE</scope>
</reference>
<protein>
    <submittedName>
        <fullName evidence="2">Uncharacterized protein</fullName>
    </submittedName>
</protein>
<dbReference type="EMBL" id="LAZR01034645">
    <property type="protein sequence ID" value="KKL44750.1"/>
    <property type="molecule type" value="Genomic_DNA"/>
</dbReference>
<gene>
    <name evidence="2" type="ORF">LCGC14_2362550</name>
</gene>
<feature type="region of interest" description="Disordered" evidence="1">
    <location>
        <begin position="1"/>
        <end position="76"/>
    </location>
</feature>
<proteinExistence type="predicted"/>
<organism evidence="2">
    <name type="scientific">marine sediment metagenome</name>
    <dbReference type="NCBI Taxonomy" id="412755"/>
    <lineage>
        <taxon>unclassified sequences</taxon>
        <taxon>metagenomes</taxon>
        <taxon>ecological metagenomes</taxon>
    </lineage>
</organism>